<dbReference type="GO" id="GO:0006396">
    <property type="term" value="P:RNA processing"/>
    <property type="evidence" value="ECO:0007669"/>
    <property type="project" value="InterPro"/>
</dbReference>
<dbReference type="SUPFAM" id="SSF75217">
    <property type="entry name" value="alpha/beta knot"/>
    <property type="match status" value="1"/>
</dbReference>
<proteinExistence type="inferred from homology"/>
<comment type="caution">
    <text evidence="5">The sequence shown here is derived from an EMBL/GenBank/DDBJ whole genome shotgun (WGS) entry which is preliminary data.</text>
</comment>
<dbReference type="Gene3D" id="3.40.1280.10">
    <property type="match status" value="1"/>
</dbReference>
<dbReference type="SMART" id="SM00967">
    <property type="entry name" value="SpoU_sub_bind"/>
    <property type="match status" value="1"/>
</dbReference>
<evidence type="ECO:0000256" key="1">
    <source>
        <dbReference type="ARBA" id="ARBA00007228"/>
    </source>
</evidence>
<dbReference type="GO" id="GO:0032259">
    <property type="term" value="P:methylation"/>
    <property type="evidence" value="ECO:0007669"/>
    <property type="project" value="UniProtKB-KW"/>
</dbReference>
<evidence type="ECO:0000259" key="4">
    <source>
        <dbReference type="SMART" id="SM00967"/>
    </source>
</evidence>
<dbReference type="InterPro" id="IPR029026">
    <property type="entry name" value="tRNA_m1G_MTases_N"/>
</dbReference>
<reference evidence="6" key="1">
    <citation type="submission" date="2019-10" db="EMBL/GenBank/DDBJ databases">
        <title>Streptomyces sp. nov., a novel actinobacterium isolated from alkaline environment.</title>
        <authorList>
            <person name="Golinska P."/>
        </authorList>
    </citation>
    <scope>NUCLEOTIDE SEQUENCE [LARGE SCALE GENOMIC DNA]</scope>
    <source>
        <strain evidence="6">DSM 42118</strain>
    </source>
</reference>
<dbReference type="AlphaFoldDB" id="A0A7W3TBE0"/>
<dbReference type="Pfam" id="PF22435">
    <property type="entry name" value="MRM3-like_sub_bind"/>
    <property type="match status" value="1"/>
</dbReference>
<dbReference type="InterPro" id="IPR001537">
    <property type="entry name" value="SpoU_MeTrfase"/>
</dbReference>
<dbReference type="Gene3D" id="3.30.1330.30">
    <property type="match status" value="1"/>
</dbReference>
<dbReference type="InterPro" id="IPR013123">
    <property type="entry name" value="SpoU_subst-bd"/>
</dbReference>
<dbReference type="GO" id="GO:0008173">
    <property type="term" value="F:RNA methyltransferase activity"/>
    <property type="evidence" value="ECO:0007669"/>
    <property type="project" value="InterPro"/>
</dbReference>
<evidence type="ECO:0000256" key="3">
    <source>
        <dbReference type="ARBA" id="ARBA00022679"/>
    </source>
</evidence>
<comment type="similarity">
    <text evidence="1">Belongs to the class IV-like SAM-binding methyltransferase superfamily. RNA methyltransferase TrmH family.</text>
</comment>
<accession>A0A7W3TBE0</accession>
<dbReference type="RefSeq" id="WP_182605200.1">
    <property type="nucleotide sequence ID" value="NZ_VKHT01000090.1"/>
</dbReference>
<dbReference type="InterPro" id="IPR029028">
    <property type="entry name" value="Alpha/beta_knot_MTases"/>
</dbReference>
<keyword evidence="6" id="KW-1185">Reference proteome</keyword>
<gene>
    <name evidence="5" type="ORF">FNQ90_05335</name>
</gene>
<dbReference type="Proteomes" id="UP000538929">
    <property type="component" value="Unassembled WGS sequence"/>
</dbReference>
<dbReference type="InterPro" id="IPR053888">
    <property type="entry name" value="MRM3-like_sub_bind"/>
</dbReference>
<evidence type="ECO:0000256" key="2">
    <source>
        <dbReference type="ARBA" id="ARBA00022603"/>
    </source>
</evidence>
<dbReference type="SUPFAM" id="SSF55315">
    <property type="entry name" value="L30e-like"/>
    <property type="match status" value="1"/>
</dbReference>
<name>A0A7W3TBE0_9ACTN</name>
<keyword evidence="2 5" id="KW-0489">Methyltransferase</keyword>
<dbReference type="PANTHER" id="PTHR43191:SF2">
    <property type="entry name" value="RRNA METHYLTRANSFERASE 3, MITOCHONDRIAL"/>
    <property type="match status" value="1"/>
</dbReference>
<dbReference type="GO" id="GO:0005737">
    <property type="term" value="C:cytoplasm"/>
    <property type="evidence" value="ECO:0007669"/>
    <property type="project" value="UniProtKB-ARBA"/>
</dbReference>
<dbReference type="InterPro" id="IPR029064">
    <property type="entry name" value="Ribosomal_eL30-like_sf"/>
</dbReference>
<protein>
    <submittedName>
        <fullName evidence="5">RNA methyltransferase</fullName>
    </submittedName>
</protein>
<dbReference type="EMBL" id="VKHT01000090">
    <property type="protein sequence ID" value="MBB0243545.1"/>
    <property type="molecule type" value="Genomic_DNA"/>
</dbReference>
<keyword evidence="3 5" id="KW-0808">Transferase</keyword>
<organism evidence="5 6">
    <name type="scientific">Streptomyces alkaliphilus</name>
    <dbReference type="NCBI Taxonomy" id="1472722"/>
    <lineage>
        <taxon>Bacteria</taxon>
        <taxon>Bacillati</taxon>
        <taxon>Actinomycetota</taxon>
        <taxon>Actinomycetes</taxon>
        <taxon>Kitasatosporales</taxon>
        <taxon>Streptomycetaceae</taxon>
        <taxon>Streptomyces</taxon>
    </lineage>
</organism>
<dbReference type="CDD" id="cd18095">
    <property type="entry name" value="SpoU-like_rRNA-MTase"/>
    <property type="match status" value="1"/>
</dbReference>
<evidence type="ECO:0000313" key="6">
    <source>
        <dbReference type="Proteomes" id="UP000538929"/>
    </source>
</evidence>
<evidence type="ECO:0000313" key="5">
    <source>
        <dbReference type="EMBL" id="MBB0243545.1"/>
    </source>
</evidence>
<feature type="domain" description="RNA 2-O ribose methyltransferase substrate binding" evidence="4">
    <location>
        <begin position="34"/>
        <end position="114"/>
    </location>
</feature>
<dbReference type="Pfam" id="PF00588">
    <property type="entry name" value="SpoU_methylase"/>
    <property type="match status" value="1"/>
</dbReference>
<dbReference type="GO" id="GO:0003723">
    <property type="term" value="F:RNA binding"/>
    <property type="evidence" value="ECO:0007669"/>
    <property type="project" value="InterPro"/>
</dbReference>
<dbReference type="InterPro" id="IPR051259">
    <property type="entry name" value="rRNA_Methyltransferase"/>
</dbReference>
<sequence length="295" mass="30301">MPPAVELTSPRSPRILAARRLTRRTARSRERRFLAEGPQAVREAAAARVGRSDGPVLLDLLATPDAAERHAELLDLARAGGSRVAVAEPDLVEGLSQTVTPQGLIGVCSFLDRPLDAVLADRPRLVAVLAHVRDPGNAGTVLRCADAAGADAVILTDASVDPYNPKAVRASAGSLFHVPLVVGVPVAEAVRALADSGARCLAADGAGDHDLDAELDTGAMGGPTAWIFGNEAWGLPGEVRSLADAVVRVPIHGRAESLNLATAAAVCLYSSARAQRAPGGCRAGEGSRADPPDAG</sequence>
<dbReference type="PANTHER" id="PTHR43191">
    <property type="entry name" value="RRNA METHYLTRANSFERASE 3"/>
    <property type="match status" value="1"/>
</dbReference>